<dbReference type="CDD" id="cd05195">
    <property type="entry name" value="enoyl_red"/>
    <property type="match status" value="1"/>
</dbReference>
<feature type="region of interest" description="N-terminal hotdog fold" evidence="7">
    <location>
        <begin position="926"/>
        <end position="1055"/>
    </location>
</feature>
<dbReference type="InterPro" id="IPR016035">
    <property type="entry name" value="Acyl_Trfase/lysoPLipase"/>
</dbReference>
<evidence type="ECO:0000256" key="5">
    <source>
        <dbReference type="ARBA" id="ARBA00023268"/>
    </source>
</evidence>
<dbReference type="Pfam" id="PF14765">
    <property type="entry name" value="PS-DH"/>
    <property type="match status" value="1"/>
</dbReference>
<dbReference type="SUPFAM" id="SSF51735">
    <property type="entry name" value="NAD(P)-binding Rossmann-fold domains"/>
    <property type="match status" value="2"/>
</dbReference>
<organism evidence="12 13">
    <name type="scientific">Aulographum hederae CBS 113979</name>
    <dbReference type="NCBI Taxonomy" id="1176131"/>
    <lineage>
        <taxon>Eukaryota</taxon>
        <taxon>Fungi</taxon>
        <taxon>Dikarya</taxon>
        <taxon>Ascomycota</taxon>
        <taxon>Pezizomycotina</taxon>
        <taxon>Dothideomycetes</taxon>
        <taxon>Pleosporomycetidae</taxon>
        <taxon>Aulographales</taxon>
        <taxon>Aulographaceae</taxon>
    </lineage>
</organism>
<dbReference type="InterPro" id="IPR049551">
    <property type="entry name" value="PKS_DH_C"/>
</dbReference>
<dbReference type="Pfam" id="PF21089">
    <property type="entry name" value="PKS_DH_N"/>
    <property type="match status" value="1"/>
</dbReference>
<dbReference type="Gene3D" id="3.30.70.3290">
    <property type="match status" value="1"/>
</dbReference>
<dbReference type="InterPro" id="IPR050091">
    <property type="entry name" value="PKS_NRPS_Biosynth_Enz"/>
</dbReference>
<dbReference type="PROSITE" id="PS52019">
    <property type="entry name" value="PKS_MFAS_DH"/>
    <property type="match status" value="1"/>
</dbReference>
<evidence type="ECO:0000256" key="4">
    <source>
        <dbReference type="ARBA" id="ARBA00022857"/>
    </source>
</evidence>
<dbReference type="InterPro" id="IPR049900">
    <property type="entry name" value="PKS_mFAS_DH"/>
</dbReference>
<dbReference type="FunFam" id="3.40.50.720:FF:000209">
    <property type="entry name" value="Polyketide synthase Pks12"/>
    <property type="match status" value="1"/>
</dbReference>
<dbReference type="InterPro" id="IPR036291">
    <property type="entry name" value="NAD(P)-bd_dom_sf"/>
</dbReference>
<dbReference type="Gene3D" id="3.40.47.10">
    <property type="match status" value="1"/>
</dbReference>
<dbReference type="SMART" id="SM00825">
    <property type="entry name" value="PKS_KS"/>
    <property type="match status" value="1"/>
</dbReference>
<dbReference type="SUPFAM" id="SSF53335">
    <property type="entry name" value="S-adenosyl-L-methionine-dependent methyltransferases"/>
    <property type="match status" value="1"/>
</dbReference>
<reference evidence="12" key="1">
    <citation type="journal article" date="2020" name="Stud. Mycol.">
        <title>101 Dothideomycetes genomes: a test case for predicting lifestyles and emergence of pathogens.</title>
        <authorList>
            <person name="Haridas S."/>
            <person name="Albert R."/>
            <person name="Binder M."/>
            <person name="Bloem J."/>
            <person name="Labutti K."/>
            <person name="Salamov A."/>
            <person name="Andreopoulos B."/>
            <person name="Baker S."/>
            <person name="Barry K."/>
            <person name="Bills G."/>
            <person name="Bluhm B."/>
            <person name="Cannon C."/>
            <person name="Castanera R."/>
            <person name="Culley D."/>
            <person name="Daum C."/>
            <person name="Ezra D."/>
            <person name="Gonzalez J."/>
            <person name="Henrissat B."/>
            <person name="Kuo A."/>
            <person name="Liang C."/>
            <person name="Lipzen A."/>
            <person name="Lutzoni F."/>
            <person name="Magnuson J."/>
            <person name="Mondo S."/>
            <person name="Nolan M."/>
            <person name="Ohm R."/>
            <person name="Pangilinan J."/>
            <person name="Park H.-J."/>
            <person name="Ramirez L."/>
            <person name="Alfaro M."/>
            <person name="Sun H."/>
            <person name="Tritt A."/>
            <person name="Yoshinaga Y."/>
            <person name="Zwiers L.-H."/>
            <person name="Turgeon B."/>
            <person name="Goodwin S."/>
            <person name="Spatafora J."/>
            <person name="Crous P."/>
            <person name="Grigoriev I."/>
        </authorList>
    </citation>
    <scope>NUCLEOTIDE SEQUENCE</scope>
    <source>
        <strain evidence="12">CBS 113979</strain>
    </source>
</reference>
<dbReference type="Gene3D" id="3.10.129.110">
    <property type="entry name" value="Polyketide synthase dehydratase"/>
    <property type="match status" value="1"/>
</dbReference>
<dbReference type="Pfam" id="PF08240">
    <property type="entry name" value="ADH_N"/>
    <property type="match status" value="1"/>
</dbReference>
<feature type="domain" description="Carrier" evidence="9">
    <location>
        <begin position="2389"/>
        <end position="2466"/>
    </location>
</feature>
<proteinExistence type="predicted"/>
<feature type="region of interest" description="Disordered" evidence="8">
    <location>
        <begin position="298"/>
        <end position="317"/>
    </location>
</feature>
<dbReference type="Pfam" id="PF08242">
    <property type="entry name" value="Methyltransf_12"/>
    <property type="match status" value="1"/>
</dbReference>
<dbReference type="PANTHER" id="PTHR43775:SF28">
    <property type="entry name" value="SYNTHASE, PUTATIVE-RELATED"/>
    <property type="match status" value="1"/>
</dbReference>
<dbReference type="InterPro" id="IPR029063">
    <property type="entry name" value="SAM-dependent_MTases_sf"/>
</dbReference>
<name>A0A6G1HAF9_9PEZI</name>
<dbReference type="Pfam" id="PF02801">
    <property type="entry name" value="Ketoacyl-synt_C"/>
    <property type="match status" value="1"/>
</dbReference>
<dbReference type="InterPro" id="IPR042104">
    <property type="entry name" value="PKS_dehydratase_sf"/>
</dbReference>
<dbReference type="Pfam" id="PF00550">
    <property type="entry name" value="PP-binding"/>
    <property type="match status" value="1"/>
</dbReference>
<protein>
    <submittedName>
        <fullName evidence="12">Uncharacterized protein</fullName>
    </submittedName>
</protein>
<dbReference type="SUPFAM" id="SSF52151">
    <property type="entry name" value="FabD/lysophospholipase-like"/>
    <property type="match status" value="1"/>
</dbReference>
<dbReference type="InterPro" id="IPR014043">
    <property type="entry name" value="Acyl_transferase_dom"/>
</dbReference>
<evidence type="ECO:0000259" key="10">
    <source>
        <dbReference type="PROSITE" id="PS52004"/>
    </source>
</evidence>
<keyword evidence="4" id="KW-0521">NADP</keyword>
<dbReference type="InterPro" id="IPR020843">
    <property type="entry name" value="ER"/>
</dbReference>
<dbReference type="SUPFAM" id="SSF55048">
    <property type="entry name" value="Probable ACP-binding domain of malonyl-CoA ACP transacylase"/>
    <property type="match status" value="1"/>
</dbReference>
<evidence type="ECO:0000259" key="9">
    <source>
        <dbReference type="PROSITE" id="PS50075"/>
    </source>
</evidence>
<dbReference type="InterPro" id="IPR032821">
    <property type="entry name" value="PKS_assoc"/>
</dbReference>
<feature type="compositionally biased region" description="Polar residues" evidence="8">
    <location>
        <begin position="298"/>
        <end position="307"/>
    </location>
</feature>
<evidence type="ECO:0000313" key="13">
    <source>
        <dbReference type="Proteomes" id="UP000800041"/>
    </source>
</evidence>
<dbReference type="GO" id="GO:0006633">
    <property type="term" value="P:fatty acid biosynthetic process"/>
    <property type="evidence" value="ECO:0007669"/>
    <property type="project" value="TreeGrafter"/>
</dbReference>
<dbReference type="GO" id="GO:0004312">
    <property type="term" value="F:fatty acid synthase activity"/>
    <property type="evidence" value="ECO:0007669"/>
    <property type="project" value="TreeGrafter"/>
</dbReference>
<feature type="domain" description="PKS/mFAS DH" evidence="11">
    <location>
        <begin position="926"/>
        <end position="1209"/>
    </location>
</feature>
<dbReference type="SUPFAM" id="SSF47336">
    <property type="entry name" value="ACP-like"/>
    <property type="match status" value="1"/>
</dbReference>
<dbReference type="GO" id="GO:0044550">
    <property type="term" value="P:secondary metabolite biosynthetic process"/>
    <property type="evidence" value="ECO:0007669"/>
    <property type="project" value="TreeGrafter"/>
</dbReference>
<dbReference type="PANTHER" id="PTHR43775">
    <property type="entry name" value="FATTY ACID SYNTHASE"/>
    <property type="match status" value="1"/>
</dbReference>
<evidence type="ECO:0000256" key="8">
    <source>
        <dbReference type="SAM" id="MobiDB-lite"/>
    </source>
</evidence>
<evidence type="ECO:0000259" key="11">
    <source>
        <dbReference type="PROSITE" id="PS52019"/>
    </source>
</evidence>
<dbReference type="SMART" id="SM00822">
    <property type="entry name" value="PKS_KR"/>
    <property type="match status" value="1"/>
</dbReference>
<dbReference type="InterPro" id="IPR013968">
    <property type="entry name" value="PKS_KR"/>
</dbReference>
<feature type="region of interest" description="C-terminal hotdog fold" evidence="7">
    <location>
        <begin position="1065"/>
        <end position="1209"/>
    </location>
</feature>
<keyword evidence="13" id="KW-1185">Reference proteome</keyword>
<keyword evidence="5" id="KW-0511">Multifunctional enzyme</keyword>
<dbReference type="Pfam" id="PF08659">
    <property type="entry name" value="KR"/>
    <property type="match status" value="1"/>
</dbReference>
<dbReference type="InterPro" id="IPR014031">
    <property type="entry name" value="Ketoacyl_synth_C"/>
</dbReference>
<dbReference type="GO" id="GO:0031177">
    <property type="term" value="F:phosphopantetheine binding"/>
    <property type="evidence" value="ECO:0007669"/>
    <property type="project" value="InterPro"/>
</dbReference>
<dbReference type="InterPro" id="IPR013217">
    <property type="entry name" value="Methyltransf_12"/>
</dbReference>
<dbReference type="Gene3D" id="3.40.50.150">
    <property type="entry name" value="Vaccinia Virus protein VP39"/>
    <property type="match status" value="1"/>
</dbReference>
<dbReference type="InterPro" id="IPR057326">
    <property type="entry name" value="KR_dom"/>
</dbReference>
<dbReference type="InterPro" id="IPR036736">
    <property type="entry name" value="ACP-like_sf"/>
</dbReference>
<evidence type="ECO:0000313" key="12">
    <source>
        <dbReference type="EMBL" id="KAF1990145.1"/>
    </source>
</evidence>
<evidence type="ECO:0000256" key="3">
    <source>
        <dbReference type="ARBA" id="ARBA00022679"/>
    </source>
</evidence>
<dbReference type="Gene3D" id="1.10.1200.10">
    <property type="entry name" value="ACP-like"/>
    <property type="match status" value="1"/>
</dbReference>
<dbReference type="SUPFAM" id="SSF53901">
    <property type="entry name" value="Thiolase-like"/>
    <property type="match status" value="1"/>
</dbReference>
<dbReference type="Gene3D" id="3.40.366.10">
    <property type="entry name" value="Malonyl-Coenzyme A Acyl Carrier Protein, domain 2"/>
    <property type="match status" value="1"/>
</dbReference>
<dbReference type="EMBL" id="ML977143">
    <property type="protein sequence ID" value="KAF1990145.1"/>
    <property type="molecule type" value="Genomic_DNA"/>
</dbReference>
<dbReference type="InterPro" id="IPR013149">
    <property type="entry name" value="ADH-like_C"/>
</dbReference>
<dbReference type="Pfam" id="PF00698">
    <property type="entry name" value="Acyl_transf_1"/>
    <property type="match status" value="1"/>
</dbReference>
<dbReference type="Pfam" id="PF00109">
    <property type="entry name" value="ketoacyl-synt"/>
    <property type="match status" value="1"/>
</dbReference>
<feature type="active site" description="Proton acceptor; for dehydratase activity" evidence="7">
    <location>
        <position position="958"/>
    </location>
</feature>
<evidence type="ECO:0000256" key="2">
    <source>
        <dbReference type="ARBA" id="ARBA00022553"/>
    </source>
</evidence>
<dbReference type="InterPro" id="IPR001227">
    <property type="entry name" value="Ac_transferase_dom_sf"/>
</dbReference>
<dbReference type="InterPro" id="IPR013154">
    <property type="entry name" value="ADH-like_N"/>
</dbReference>
<dbReference type="SMART" id="SM00827">
    <property type="entry name" value="PKS_AT"/>
    <property type="match status" value="1"/>
</dbReference>
<accession>A0A6G1HAF9</accession>
<keyword evidence="3" id="KW-0808">Transferase</keyword>
<dbReference type="GO" id="GO:0016491">
    <property type="term" value="F:oxidoreductase activity"/>
    <property type="evidence" value="ECO:0007669"/>
    <property type="project" value="InterPro"/>
</dbReference>
<feature type="domain" description="Ketosynthase family 3 (KS3)" evidence="10">
    <location>
        <begin position="37"/>
        <end position="456"/>
    </location>
</feature>
<dbReference type="InterPro" id="IPR049552">
    <property type="entry name" value="PKS_DH_N"/>
</dbReference>
<gene>
    <name evidence="12" type="ORF">K402DRAFT_371161</name>
</gene>
<dbReference type="SMART" id="SM00826">
    <property type="entry name" value="PKS_DH"/>
    <property type="match status" value="1"/>
</dbReference>
<dbReference type="SMART" id="SM00829">
    <property type="entry name" value="PKS_ER"/>
    <property type="match status" value="1"/>
</dbReference>
<keyword evidence="2" id="KW-0597">Phosphoprotein</keyword>
<dbReference type="PROSITE" id="PS52004">
    <property type="entry name" value="KS3_2"/>
    <property type="match status" value="1"/>
</dbReference>
<keyword evidence="6" id="KW-0012">Acyltransferase</keyword>
<evidence type="ECO:0000256" key="6">
    <source>
        <dbReference type="ARBA" id="ARBA00023315"/>
    </source>
</evidence>
<dbReference type="InterPro" id="IPR020807">
    <property type="entry name" value="PKS_DH"/>
</dbReference>
<dbReference type="SUPFAM" id="SSF50129">
    <property type="entry name" value="GroES-like"/>
    <property type="match status" value="1"/>
</dbReference>
<dbReference type="SMART" id="SM00823">
    <property type="entry name" value="PKS_PP"/>
    <property type="match status" value="1"/>
</dbReference>
<dbReference type="Pfam" id="PF00107">
    <property type="entry name" value="ADH_zinc_N"/>
    <property type="match status" value="1"/>
</dbReference>
<sequence length="2486" mass="271681">MDGSGNGTSTNVVHVNGSLTNGVSHPISNGDSKIPLHRPIAVCGMALRLPGGLHSPQQLWDFLISKGDARCRVPKSRYNIDAYYSDTAKPGSIKTEYGYFLDESINLGSLDASFFTIPRGELERTDPHQRQMLEVARECLEDAGETNWKGKRIGCFMGSFGEDWCEMFAKEPQQHGLYRVSGYGDFMLSNRVSYEMDLQGPSMTFRTGCSAALVALNAACQAIQRGDCESALVGGANLILAPGMTTAMTEQGVLSPEGSCKTFSAEADGYARGEAINAVFVKPLEDAVRDGNPIRSVIRSTSSNNDGRTPGISCPSTDSHEAMIRNAYKMAGLEYAQTAFVECHGTGTSTGDPIEANAVARVFGDSGVYIGSVKPNLGHSEGASGLTSLIKVILALENQTIPPNIKFSTPNPNIPFKTRKLTVPVEPTPWPKDRSERVSVNSFGIGGSNAHAVLDSARSFGIEPCVRARPQIEDAIHDEPQLLLYSANSADSLKKMVANYGEYVEKNPDCIDDLAYTLANRREHLPHRTFAVASKSKLGSSAPVVRAGTQSPNLVMVFTGQGAQWPQMGAELMRTNDVFRNSILSLDKDLQQDPDAPPEWSIEKELLKPAKTSRLHTAEISQPLCTAIQIALVDALRAIGITPTAVVGHSSGEVAAAYAAGALTAREAITTASHRGFVTKRQMRQGGMAAIGMGWGDVENFLVPTVTVACENSPSSVTLSGDRERLEEVVAEIQKQHPDKLARVLKVDQAYHSYHMVEVGEDYHSLIKDKVIGKDPKVLYFSSVTGDLLKHDESLGARYWQKNLESPVLFRTALASMLKHPVSDQAVFLEVGPHSALAGPLKQTLAQGGNSSPYVSALLRNQNSIECFLTAIGKLHQLNVPMDLSAVVPKGHTLADLPRYPWNHDSVYWYESRLSKEWRLREHPYHDILGVKLPESTELAPVWRNILHLDNAGWIRDHKIKDDIVFPFAGYAAMCGEAVRQISGIEEGFTLNHVVVSTALVVAENRPVEIMTSLRRHKYTDSLDSAWWDFTIASHNGETWTKHCTGLVKPVSEIPDAEEAPAAFARKIESPKWYATMRNVGLNYGSQFQGLEQITASTTEQFATARALETTQKDKKKYHLHPTITDFSLQLLSVAVTQGLSRRLATMVVPTNIEELSVYRTYADVDMSVSAISTAKGAICGGGKVTANGKLALSISGVRLSPLAEAEPSETNTHATARMEWAPHVDFLDASKLIKPAIDRSLYTPRLDQLTRLGLVHSKRQIEGVQTTREHLDVFRGWIDRQIVAHGCTEELQLTDDEIVSEFMNVMGNLEGTPAAIGATAMYKVLINCQAIFKGEKEALEVLLSDGTLTELYNFTDEVNRSALVQHLAHSKPNLRVLEIGAGTGASTERIQQDLVLPDGRILFSKYTFTDISSGFFVAAKERFKDVPNMEYAMLDISKDPAKQGIELGQYDLILATNVLHATQSLNETLTNVRKLLAPEGRLLLHEIYSTSKWINYIFGTLPGWWLGAPDGRPDEPYVSPERWQKEFVAAGFRGIDALALDSEEPHQLNAIMIAKPETGKSRTKAVAILSDDNKGLPNAIVDLLKKRGYEVSGCSLDDTPPTGTDIISLLDADKPFFENITAERLDSFKTFVNNLGGSGLLWITGLSQMHCTDPRYGQIIGTARSIRSELSADFGVCEVDDFNSDRIVDVFETFHMRAEDEILQPDFEYAIKDGVVNVGRYHPFPIHEELLSSDASDKVILDIENRGRLNTLHWVKAPTRSLKGDEIDVETYSVGLNFRDVLGALGIMELSKSDLGLEATGIVKRVGPETKDIKVGDRVFMISGGSFSTQITCSEKMCARIPQTLSFDDGATMPCVYATALYSLDNVARLKKGQTILIHSACGGVGISAIQLAKMMGAEIYVTVGNEEKVQYLMKTFDIPRHRIFNSRNTSFYDDLMRETNGVGVDVLLNSLSGELLHASWKCIAEFGMMVEIGKRDLIGAGKLDMETFLLNRTYACVDLDKICQKRPTVCNELLKSVVKYFEEGHIQPIRPTKVFGANVISDAFRYMQQGIHMGKIVVSIRQNALETKLESEGAQREKTLELSPSASYLLVGGLGGLGKAISTWMVENNARHLIYLSRSAGSSAEDQAFVRELESMSCTVSLIRGSVSNLSDVQRAVSASPHPLKGILQMSMVLRDQAFPRMSIEEWNTTVDPKVRGTWNLHNASQAAGLNLDFFVLFSSISGVIGQPGQANYGGANTFLDAFVQFRAAAGLPASVVDIGAVEDVGYIAHTEALLKRMKTTSAFGIREKELLNALTVAMTPFSAPKQDPRNVVEKFVARNHFVLGLGSTTPLRDVANRSIWKKDRRMAVYHNTLTSSTTSSSAGSNDALKTFLNSAKTDPALLTAPSTATFLAREIGKKLFDFLLKSEEDLDTSLSLADLGMDSLVAIEMRSWWKVVFGFDISVLEMLGKGTLEALGRCAAEGVARGVVGEGGGSGGEGEVGGK</sequence>
<feature type="active site" description="Proton donor; for dehydratase activity" evidence="7">
    <location>
        <position position="1126"/>
    </location>
</feature>
<dbReference type="Proteomes" id="UP000800041">
    <property type="component" value="Unassembled WGS sequence"/>
</dbReference>
<dbReference type="GO" id="GO:1901336">
    <property type="term" value="P:lactone biosynthetic process"/>
    <property type="evidence" value="ECO:0007669"/>
    <property type="project" value="UniProtKB-ARBA"/>
</dbReference>
<evidence type="ECO:0000256" key="7">
    <source>
        <dbReference type="PROSITE-ProRule" id="PRU01363"/>
    </source>
</evidence>
<dbReference type="InterPro" id="IPR014030">
    <property type="entry name" value="Ketoacyl_synth_N"/>
</dbReference>
<dbReference type="Gene3D" id="3.90.180.10">
    <property type="entry name" value="Medium-chain alcohol dehydrogenases, catalytic domain"/>
    <property type="match status" value="1"/>
</dbReference>
<dbReference type="InterPro" id="IPR016039">
    <property type="entry name" value="Thiolase-like"/>
</dbReference>
<dbReference type="InterPro" id="IPR020806">
    <property type="entry name" value="PKS_PP-bd"/>
</dbReference>
<dbReference type="InterPro" id="IPR016036">
    <property type="entry name" value="Malonyl_transacylase_ACP-bd"/>
</dbReference>
<dbReference type="Gene3D" id="3.40.50.720">
    <property type="entry name" value="NAD(P)-binding Rossmann-like Domain"/>
    <property type="match status" value="2"/>
</dbReference>
<dbReference type="PROSITE" id="PS50075">
    <property type="entry name" value="CARRIER"/>
    <property type="match status" value="1"/>
</dbReference>
<dbReference type="InterPro" id="IPR020841">
    <property type="entry name" value="PKS_Beta-ketoAc_synthase_dom"/>
</dbReference>
<dbReference type="InterPro" id="IPR009081">
    <property type="entry name" value="PP-bd_ACP"/>
</dbReference>
<dbReference type="OrthoDB" id="329835at2759"/>
<keyword evidence="1" id="KW-0596">Phosphopantetheine</keyword>
<dbReference type="InterPro" id="IPR011032">
    <property type="entry name" value="GroES-like_sf"/>
</dbReference>
<dbReference type="Pfam" id="PF16197">
    <property type="entry name" value="KAsynt_C_assoc"/>
    <property type="match status" value="1"/>
</dbReference>
<dbReference type="CDD" id="cd02440">
    <property type="entry name" value="AdoMet_MTases"/>
    <property type="match status" value="1"/>
</dbReference>
<evidence type="ECO:0000256" key="1">
    <source>
        <dbReference type="ARBA" id="ARBA00022450"/>
    </source>
</evidence>
<dbReference type="CDD" id="cd00833">
    <property type="entry name" value="PKS"/>
    <property type="match status" value="1"/>
</dbReference>